<dbReference type="RefSeq" id="WP_131955741.1">
    <property type="nucleotide sequence ID" value="NZ_SMFL01000001.1"/>
</dbReference>
<feature type="transmembrane region" description="Helical" evidence="1">
    <location>
        <begin position="20"/>
        <end position="39"/>
    </location>
</feature>
<keyword evidence="1" id="KW-0472">Membrane</keyword>
<feature type="transmembrane region" description="Helical" evidence="1">
    <location>
        <begin position="143"/>
        <end position="163"/>
    </location>
</feature>
<comment type="caution">
    <text evidence="2">The sequence shown here is derived from an EMBL/GenBank/DDBJ whole genome shotgun (WGS) entry which is preliminary data.</text>
</comment>
<proteinExistence type="predicted"/>
<feature type="transmembrane region" description="Helical" evidence="1">
    <location>
        <begin position="109"/>
        <end position="131"/>
    </location>
</feature>
<reference evidence="2 3" key="1">
    <citation type="submission" date="2019-03" db="EMBL/GenBank/DDBJ databases">
        <title>Dyadobacter AR-3-6 sp. nov., isolated from arctic soil.</title>
        <authorList>
            <person name="Chaudhary D.K."/>
        </authorList>
    </citation>
    <scope>NUCLEOTIDE SEQUENCE [LARGE SCALE GENOMIC DNA]</scope>
    <source>
        <strain evidence="2 3">AR-3-6</strain>
    </source>
</reference>
<dbReference type="OrthoDB" id="2955631at2"/>
<name>A0A4R5DUI8_9BACT</name>
<dbReference type="AlphaFoldDB" id="A0A4R5DUI8"/>
<dbReference type="EMBL" id="SMFL01000001">
    <property type="protein sequence ID" value="TDE18129.1"/>
    <property type="molecule type" value="Genomic_DNA"/>
</dbReference>
<evidence type="ECO:0000313" key="3">
    <source>
        <dbReference type="Proteomes" id="UP000294850"/>
    </source>
</evidence>
<protein>
    <submittedName>
        <fullName evidence="2">DUF2254 domain-containing protein</fullName>
    </submittedName>
</protein>
<evidence type="ECO:0000313" key="2">
    <source>
        <dbReference type="EMBL" id="TDE18129.1"/>
    </source>
</evidence>
<accession>A0A4R5DUI8</accession>
<organism evidence="2 3">
    <name type="scientific">Dyadobacter psychrotolerans</name>
    <dbReference type="NCBI Taxonomy" id="2541721"/>
    <lineage>
        <taxon>Bacteria</taxon>
        <taxon>Pseudomonadati</taxon>
        <taxon>Bacteroidota</taxon>
        <taxon>Cytophagia</taxon>
        <taxon>Cytophagales</taxon>
        <taxon>Spirosomataceae</taxon>
        <taxon>Dyadobacter</taxon>
    </lineage>
</organism>
<keyword evidence="1" id="KW-0812">Transmembrane</keyword>
<gene>
    <name evidence="2" type="ORF">E0F88_00850</name>
</gene>
<keyword evidence="3" id="KW-1185">Reference proteome</keyword>
<dbReference type="InterPro" id="IPR018723">
    <property type="entry name" value="DUF2254_membrane"/>
</dbReference>
<evidence type="ECO:0000256" key="1">
    <source>
        <dbReference type="SAM" id="Phobius"/>
    </source>
</evidence>
<feature type="transmembrane region" description="Helical" evidence="1">
    <location>
        <begin position="66"/>
        <end position="89"/>
    </location>
</feature>
<dbReference type="Pfam" id="PF10011">
    <property type="entry name" value="DUF2254"/>
    <property type="match status" value="1"/>
</dbReference>
<dbReference type="Proteomes" id="UP000294850">
    <property type="component" value="Unassembled WGS sequence"/>
</dbReference>
<sequence length="407" mass="45403">MNANNFFQRKYQKTVNSIAFYPAIIALGFLVLCGLMISFDYSQQGKLIKGQLHWLRLKDATTARSIISAVAAGVISLTVFSFSMVVIVLNQAASQMSNRVLGQLIGNKFQQIVLGIYIGTIIYAFFLLSTIRDIDSGVYIPALSTYLLIFFTIFDIFIFIYFLHYITQSVKYEVVIQRIFDDTMDSLKKACPSQHQSSLPTQLVTPYNIKAAKSGIFEGIEIDPLKSLCTQQSFQITILISPGTFVLQGTPIIGTSKDLPKELQSKLLDLVIIPLTETIKGNYFYGFSQLREIALKALSPGINDPVTAIISLRALSSLILYRASHFPESALTDDQGTVLTVNSEISFETVACESINPIWDYGKNDRLVCRELYLICQQLRALTATTIFDMLISEIAVREVAFIPPQT</sequence>
<keyword evidence="1" id="KW-1133">Transmembrane helix</keyword>